<dbReference type="AlphaFoldDB" id="A0A948WY38"/>
<proteinExistence type="predicted"/>
<reference evidence="2" key="1">
    <citation type="journal article" date="2021" name="PeerJ">
        <title>Extensive microbial diversity within the chicken gut microbiome revealed by metagenomics and culture.</title>
        <authorList>
            <person name="Gilroy R."/>
            <person name="Ravi A."/>
            <person name="Getino M."/>
            <person name="Pursley I."/>
            <person name="Horton D.L."/>
            <person name="Alikhan N.F."/>
            <person name="Baker D."/>
            <person name="Gharbi K."/>
            <person name="Hall N."/>
            <person name="Watson M."/>
            <person name="Adriaenssens E.M."/>
            <person name="Foster-Nyarko E."/>
            <person name="Jarju S."/>
            <person name="Secka A."/>
            <person name="Antonio M."/>
            <person name="Oren A."/>
            <person name="Chaudhuri R.R."/>
            <person name="La Ragione R."/>
            <person name="Hildebrand F."/>
            <person name="Pallen M.J."/>
        </authorList>
    </citation>
    <scope>NUCLEOTIDE SEQUENCE</scope>
    <source>
        <strain evidence="2">G4-2901</strain>
    </source>
</reference>
<dbReference type="InterPro" id="IPR016181">
    <property type="entry name" value="Acyl_CoA_acyltransferase"/>
</dbReference>
<evidence type="ECO:0000313" key="2">
    <source>
        <dbReference type="EMBL" id="MBU3838771.1"/>
    </source>
</evidence>
<dbReference type="PROSITE" id="PS51186">
    <property type="entry name" value="GNAT"/>
    <property type="match status" value="1"/>
</dbReference>
<dbReference type="GO" id="GO:0016747">
    <property type="term" value="F:acyltransferase activity, transferring groups other than amino-acyl groups"/>
    <property type="evidence" value="ECO:0007669"/>
    <property type="project" value="InterPro"/>
</dbReference>
<feature type="domain" description="N-acetyltransferase" evidence="1">
    <location>
        <begin position="2"/>
        <end position="153"/>
    </location>
</feature>
<accession>A0A948WY38</accession>
<organism evidence="2 3">
    <name type="scientific">Candidatus Phocaeicola faecigallinarum</name>
    <dbReference type="NCBI Taxonomy" id="2838732"/>
    <lineage>
        <taxon>Bacteria</taxon>
        <taxon>Pseudomonadati</taxon>
        <taxon>Bacteroidota</taxon>
        <taxon>Bacteroidia</taxon>
        <taxon>Bacteroidales</taxon>
        <taxon>Bacteroidaceae</taxon>
        <taxon>Phocaeicola</taxon>
    </lineage>
</organism>
<dbReference type="SUPFAM" id="SSF55729">
    <property type="entry name" value="Acyl-CoA N-acyltransferases (Nat)"/>
    <property type="match status" value="1"/>
</dbReference>
<dbReference type="Pfam" id="PF00583">
    <property type="entry name" value="Acetyltransf_1"/>
    <property type="match status" value="1"/>
</dbReference>
<dbReference type="InterPro" id="IPR000182">
    <property type="entry name" value="GNAT_dom"/>
</dbReference>
<sequence>MIKFNPVKTTDVSYAFVENLLHESFPEEERRDDDMQRYNTDNNPLFTAYLITDDAENIGLITLWMLSGFLYVEHLATSPSVRNKGYGKMIMQALLNNFPDSKIVLEVELPEDELSKRRIGFYERNGFTLCEKPYMQPPYRKSGSPIPMYIMFSGTDSIDGMFDTITSEIYKNVYLV</sequence>
<dbReference type="Gene3D" id="3.40.630.30">
    <property type="match status" value="1"/>
</dbReference>
<dbReference type="CDD" id="cd04301">
    <property type="entry name" value="NAT_SF"/>
    <property type="match status" value="1"/>
</dbReference>
<dbReference type="Proteomes" id="UP000783796">
    <property type="component" value="Unassembled WGS sequence"/>
</dbReference>
<reference evidence="2" key="2">
    <citation type="submission" date="2021-04" db="EMBL/GenBank/DDBJ databases">
        <authorList>
            <person name="Gilroy R."/>
        </authorList>
    </citation>
    <scope>NUCLEOTIDE SEQUENCE</scope>
    <source>
        <strain evidence="2">G4-2901</strain>
    </source>
</reference>
<evidence type="ECO:0000313" key="3">
    <source>
        <dbReference type="Proteomes" id="UP000783796"/>
    </source>
</evidence>
<name>A0A948WY38_9BACT</name>
<protein>
    <submittedName>
        <fullName evidence="2">GNAT family N-acetyltransferase</fullName>
    </submittedName>
</protein>
<gene>
    <name evidence="2" type="ORF">H9777_10790</name>
</gene>
<comment type="caution">
    <text evidence="2">The sequence shown here is derived from an EMBL/GenBank/DDBJ whole genome shotgun (WGS) entry which is preliminary data.</text>
</comment>
<dbReference type="EMBL" id="JAHLFW010000089">
    <property type="protein sequence ID" value="MBU3838771.1"/>
    <property type="molecule type" value="Genomic_DNA"/>
</dbReference>
<evidence type="ECO:0000259" key="1">
    <source>
        <dbReference type="PROSITE" id="PS51186"/>
    </source>
</evidence>